<gene>
    <name evidence="1" type="ORF">A6V36_32875</name>
</gene>
<dbReference type="Proteomes" id="UP000077961">
    <property type="component" value="Unassembled WGS sequence"/>
</dbReference>
<sequence length="94" mass="10284">MNALKSILFQNRIDQGAHPETGGHGSLPNLSLNSRIVAGTPLLPAEPSVCPLKIMITIDAVGAWDSHARNEAHLLQTGRLRQFVRLERGRDYCA</sequence>
<accession>A0ABX2US64</accession>
<evidence type="ECO:0000313" key="2">
    <source>
        <dbReference type="Proteomes" id="UP000077961"/>
    </source>
</evidence>
<dbReference type="EMBL" id="LXJZ01000183">
    <property type="protein sequence ID" value="OAJ56870.1"/>
    <property type="molecule type" value="Genomic_DNA"/>
</dbReference>
<keyword evidence="2" id="KW-1185">Reference proteome</keyword>
<evidence type="ECO:0000313" key="1">
    <source>
        <dbReference type="EMBL" id="OAJ56870.1"/>
    </source>
</evidence>
<reference evidence="1 2" key="1">
    <citation type="submission" date="2016-04" db="EMBL/GenBank/DDBJ databases">
        <title>Reclassification of Paraburkholderia panaciterrae (Farh et al. 2015) Dobritsa &amp; Samadpour 2016 as a later homotypic synonym of Paraburkholderia ginsengiterrae (Farh et al. 2015) Dobritsa &amp; Samadpour 2016.</title>
        <authorList>
            <person name="Dobritsa A.P."/>
            <person name="Kutumbaka K."/>
            <person name="Samadpour M."/>
        </authorList>
    </citation>
    <scope>NUCLEOTIDE SEQUENCE [LARGE SCALE GENOMIC DNA]</scope>
    <source>
        <strain evidence="1 2">DCY85-1</strain>
    </source>
</reference>
<protein>
    <submittedName>
        <fullName evidence="1">Uncharacterized protein</fullName>
    </submittedName>
</protein>
<organism evidence="1 2">
    <name type="scientific">Paraburkholderia ginsengiterrae</name>
    <dbReference type="NCBI Taxonomy" id="1462993"/>
    <lineage>
        <taxon>Bacteria</taxon>
        <taxon>Pseudomonadati</taxon>
        <taxon>Pseudomonadota</taxon>
        <taxon>Betaproteobacteria</taxon>
        <taxon>Burkholderiales</taxon>
        <taxon>Burkholderiaceae</taxon>
        <taxon>Paraburkholderia</taxon>
    </lineage>
</organism>
<proteinExistence type="predicted"/>
<name>A0ABX2US64_9BURK</name>
<comment type="caution">
    <text evidence="1">The sequence shown here is derived from an EMBL/GenBank/DDBJ whole genome shotgun (WGS) entry which is preliminary data.</text>
</comment>